<evidence type="ECO:0000256" key="1">
    <source>
        <dbReference type="ARBA" id="ARBA00022676"/>
    </source>
</evidence>
<dbReference type="AlphaFoldDB" id="A0AAU9CJH1"/>
<dbReference type="PANTHER" id="PTHR12526">
    <property type="entry name" value="GLYCOSYLTRANSFERASE"/>
    <property type="match status" value="1"/>
</dbReference>
<protein>
    <recommendedName>
        <fullName evidence="3">Glycosyl transferase family 1 domain-containing protein</fullName>
    </recommendedName>
</protein>
<feature type="domain" description="Glycosyl transferase family 1" evidence="3">
    <location>
        <begin position="193"/>
        <end position="351"/>
    </location>
</feature>
<keyword evidence="1" id="KW-0328">Glycosyltransferase</keyword>
<name>A0AAU9CJH1_9GAMM</name>
<dbReference type="GO" id="GO:1901135">
    <property type="term" value="P:carbohydrate derivative metabolic process"/>
    <property type="evidence" value="ECO:0007669"/>
    <property type="project" value="UniProtKB-ARBA"/>
</dbReference>
<dbReference type="Proteomes" id="UP001321450">
    <property type="component" value="Chromosome"/>
</dbReference>
<dbReference type="InterPro" id="IPR001296">
    <property type="entry name" value="Glyco_trans_1"/>
</dbReference>
<dbReference type="CDD" id="cd03801">
    <property type="entry name" value="GT4_PimA-like"/>
    <property type="match status" value="1"/>
</dbReference>
<dbReference type="KEGG" id="meiy:MIN45_P0139"/>
<dbReference type="Gene3D" id="3.40.50.2000">
    <property type="entry name" value="Glycogen Phosphorylase B"/>
    <property type="match status" value="2"/>
</dbReference>
<dbReference type="GO" id="GO:0016757">
    <property type="term" value="F:glycosyltransferase activity"/>
    <property type="evidence" value="ECO:0007669"/>
    <property type="project" value="UniProtKB-KW"/>
</dbReference>
<accession>A0AAU9CJH1</accession>
<evidence type="ECO:0000256" key="2">
    <source>
        <dbReference type="ARBA" id="ARBA00022679"/>
    </source>
</evidence>
<proteinExistence type="predicted"/>
<evidence type="ECO:0000313" key="5">
    <source>
        <dbReference type="Proteomes" id="UP001321450"/>
    </source>
</evidence>
<keyword evidence="2" id="KW-0808">Transferase</keyword>
<reference evidence="5" key="1">
    <citation type="journal article" date="2024" name="Int. J. Syst. Evol. Microbiol.">
        <title>Methylomarinovum tepidoasis sp. nov., a moderately thermophilic methanotroph of the family Methylothermaceae isolated from a deep-sea hydrothermal field.</title>
        <authorList>
            <person name="Hirayama H."/>
            <person name="Takaki Y."/>
            <person name="Abe M."/>
            <person name="Miyazaki M."/>
            <person name="Uematsu K."/>
            <person name="Matsui Y."/>
            <person name="Takai K."/>
        </authorList>
    </citation>
    <scope>NUCLEOTIDE SEQUENCE [LARGE SCALE GENOMIC DNA]</scope>
    <source>
        <strain evidence="5">IN45</strain>
    </source>
</reference>
<sequence length="376" mass="42806">MYLYSDMEMFLRPRILLFGRDPAWFGGVVNFLAALQKETKKTVEYYNFTIGQRPGNPLPISKYLTPLVDAICLTTLIFRERFDSYHVNPSLNPASLIRDGLFLLILRCFKARNVVVSFHGWEPSTARAIENNHLSRFLFRTVFGWPDHILVLADSFRDWLVAQGLPAERIHRFTTMFDGDEAKSAVDSTDPSGDTIRLLYLSRIIREKGIFELVEAFSTLSREDGRLELVIAGTGSEENVVRQRVVELGLEGRVRFPGYCRGGDKWKLIYSSDIFLLPSSYGEGCPVSLLEAMAAGLPVITTPVGGIPHIVEDGKHGFLLAEVTPWHIADGIRRLVTDSQLRKRMGELNRKEAWEKYEAEKVARRFERLYRGEGWS</sequence>
<evidence type="ECO:0000259" key="3">
    <source>
        <dbReference type="Pfam" id="PF00534"/>
    </source>
</evidence>
<dbReference type="Pfam" id="PF00534">
    <property type="entry name" value="Glycos_transf_1"/>
    <property type="match status" value="1"/>
</dbReference>
<dbReference type="SUPFAM" id="SSF53756">
    <property type="entry name" value="UDP-Glycosyltransferase/glycogen phosphorylase"/>
    <property type="match status" value="1"/>
</dbReference>
<organism evidence="4 5">
    <name type="scientific">Methylomarinovum tepidoasis</name>
    <dbReference type="NCBI Taxonomy" id="2840183"/>
    <lineage>
        <taxon>Bacteria</taxon>
        <taxon>Pseudomonadati</taxon>
        <taxon>Pseudomonadota</taxon>
        <taxon>Gammaproteobacteria</taxon>
        <taxon>Methylococcales</taxon>
        <taxon>Methylothermaceae</taxon>
        <taxon>Methylomarinovum</taxon>
    </lineage>
</organism>
<gene>
    <name evidence="4" type="ORF">MIN45_P0139</name>
</gene>
<keyword evidence="5" id="KW-1185">Reference proteome</keyword>
<dbReference type="PANTHER" id="PTHR12526:SF510">
    <property type="entry name" value="D-INOSITOL 3-PHOSPHATE GLYCOSYLTRANSFERASE"/>
    <property type="match status" value="1"/>
</dbReference>
<dbReference type="EMBL" id="AP024718">
    <property type="protein sequence ID" value="BCX87772.1"/>
    <property type="molecule type" value="Genomic_DNA"/>
</dbReference>
<evidence type="ECO:0000313" key="4">
    <source>
        <dbReference type="EMBL" id="BCX87772.1"/>
    </source>
</evidence>